<feature type="compositionally biased region" description="Polar residues" evidence="1">
    <location>
        <begin position="1"/>
        <end position="12"/>
    </location>
</feature>
<proteinExistence type="predicted"/>
<keyword evidence="3" id="KW-1185">Reference proteome</keyword>
<evidence type="ECO:0008006" key="4">
    <source>
        <dbReference type="Google" id="ProtNLM"/>
    </source>
</evidence>
<protein>
    <recommendedName>
        <fullName evidence="4">Myb/SANT-like DNA-binding domain-containing protein</fullName>
    </recommendedName>
</protein>
<evidence type="ECO:0000313" key="2">
    <source>
        <dbReference type="EMBL" id="KAL3699364.1"/>
    </source>
</evidence>
<evidence type="ECO:0000256" key="1">
    <source>
        <dbReference type="SAM" id="MobiDB-lite"/>
    </source>
</evidence>
<feature type="region of interest" description="Disordered" evidence="1">
    <location>
        <begin position="1"/>
        <end position="29"/>
    </location>
</feature>
<dbReference type="Proteomes" id="UP001633002">
    <property type="component" value="Unassembled WGS sequence"/>
</dbReference>
<organism evidence="2 3">
    <name type="scientific">Riccia sorocarpa</name>
    <dbReference type="NCBI Taxonomy" id="122646"/>
    <lineage>
        <taxon>Eukaryota</taxon>
        <taxon>Viridiplantae</taxon>
        <taxon>Streptophyta</taxon>
        <taxon>Embryophyta</taxon>
        <taxon>Marchantiophyta</taxon>
        <taxon>Marchantiopsida</taxon>
        <taxon>Marchantiidae</taxon>
        <taxon>Marchantiales</taxon>
        <taxon>Ricciaceae</taxon>
        <taxon>Riccia</taxon>
    </lineage>
</organism>
<sequence>MNANAEPVQSESDGCGPREVKKLKRGGPKRNVRHTWSFTEKINLISLIAKDHGLKRKIPFNKRNDSYWEELKRVFYPQQEEITGESLYKKVQSLLKEHGGVDGGVAGFVGMLENFSKPISEIGFTPTVEARQGEEEHVETSKCLPVQLTQGDDFPFPRGLPVPMNGELVQSKSVDNQLFEDAVTMASELSFEAQRANHVKAKVSDLNLKLQRFNLKLQQFNHAIADLSLEFQQLIRIIEPVLQGTRSQYHKLGIMLPGSSQGNGQKSMYRST</sequence>
<comment type="caution">
    <text evidence="2">The sequence shown here is derived from an EMBL/GenBank/DDBJ whole genome shotgun (WGS) entry which is preliminary data.</text>
</comment>
<reference evidence="2 3" key="1">
    <citation type="submission" date="2024-09" db="EMBL/GenBank/DDBJ databases">
        <title>Chromosome-scale assembly of Riccia sorocarpa.</title>
        <authorList>
            <person name="Paukszto L."/>
        </authorList>
    </citation>
    <scope>NUCLEOTIDE SEQUENCE [LARGE SCALE GENOMIC DNA]</scope>
    <source>
        <strain evidence="2">LP-2024</strain>
        <tissue evidence="2">Aerial parts of the thallus</tissue>
    </source>
</reference>
<dbReference type="AlphaFoldDB" id="A0ABD3ICY4"/>
<evidence type="ECO:0000313" key="3">
    <source>
        <dbReference type="Proteomes" id="UP001633002"/>
    </source>
</evidence>
<name>A0ABD3ICY4_9MARC</name>
<accession>A0ABD3ICY4</accession>
<dbReference type="EMBL" id="JBJQOH010000001">
    <property type="protein sequence ID" value="KAL3699364.1"/>
    <property type="molecule type" value="Genomic_DNA"/>
</dbReference>
<gene>
    <name evidence="2" type="ORF">R1sor_017386</name>
</gene>